<evidence type="ECO:0000259" key="2">
    <source>
        <dbReference type="Pfam" id="PF13229"/>
    </source>
</evidence>
<dbReference type="AlphaFoldDB" id="A0A0N1N3Z0"/>
<dbReference type="SMART" id="SM00710">
    <property type="entry name" value="PbH1"/>
    <property type="match status" value="4"/>
</dbReference>
<dbReference type="PANTHER" id="PTHR36453">
    <property type="entry name" value="SECRETED PROTEIN-RELATED"/>
    <property type="match status" value="1"/>
</dbReference>
<name>A0A0N1N3Z0_9HYPH</name>
<dbReference type="PATRIC" id="fig|1526658.3.peg.2019"/>
<feature type="signal peptide" evidence="1">
    <location>
        <begin position="1"/>
        <end position="38"/>
    </location>
</feature>
<comment type="caution">
    <text evidence="3">The sequence shown here is derived from an EMBL/GenBank/DDBJ whole genome shotgun (WGS) entry which is preliminary data.</text>
</comment>
<feature type="domain" description="Right handed beta helix" evidence="2">
    <location>
        <begin position="430"/>
        <end position="583"/>
    </location>
</feature>
<feature type="chain" id="PRO_5005878500" description="Right handed beta helix domain-containing protein" evidence="1">
    <location>
        <begin position="39"/>
        <end position="715"/>
    </location>
</feature>
<dbReference type="EMBL" id="LGSZ01000028">
    <property type="protein sequence ID" value="KPH81464.1"/>
    <property type="molecule type" value="Genomic_DNA"/>
</dbReference>
<protein>
    <recommendedName>
        <fullName evidence="2">Right handed beta helix domain-containing protein</fullName>
    </recommendedName>
</protein>
<dbReference type="InterPro" id="IPR039448">
    <property type="entry name" value="Beta_helix"/>
</dbReference>
<evidence type="ECO:0000313" key="3">
    <source>
        <dbReference type="EMBL" id="KPH81464.1"/>
    </source>
</evidence>
<keyword evidence="4" id="KW-1185">Reference proteome</keyword>
<reference evidence="3 4" key="1">
    <citation type="submission" date="2015-07" db="EMBL/GenBank/DDBJ databases">
        <title>Whole genome sequencing of Bosea vaviloviae isolated from cave pool.</title>
        <authorList>
            <person name="Tan N.E.H."/>
            <person name="Lee Y.P."/>
            <person name="Gan H.M."/>
            <person name="Barton H."/>
            <person name="Savka M.A."/>
        </authorList>
    </citation>
    <scope>NUCLEOTIDE SEQUENCE [LARGE SCALE GENOMIC DNA]</scope>
    <source>
        <strain evidence="3 4">SD260</strain>
    </source>
</reference>
<dbReference type="SUPFAM" id="SSF51126">
    <property type="entry name" value="Pectin lyase-like"/>
    <property type="match status" value="1"/>
</dbReference>
<accession>A0A0N1N3Z0</accession>
<dbReference type="Gene3D" id="2.160.20.10">
    <property type="entry name" value="Single-stranded right-handed beta-helix, Pectin lyase-like"/>
    <property type="match status" value="2"/>
</dbReference>
<gene>
    <name evidence="3" type="ORF">AE618_06770</name>
</gene>
<dbReference type="InterPro" id="IPR011050">
    <property type="entry name" value="Pectin_lyase_fold/virulence"/>
</dbReference>
<keyword evidence="1" id="KW-0732">Signal</keyword>
<dbReference type="PANTHER" id="PTHR36453:SF1">
    <property type="entry name" value="RIGHT HANDED BETA HELIX DOMAIN-CONTAINING PROTEIN"/>
    <property type="match status" value="1"/>
</dbReference>
<dbReference type="InterPro" id="IPR006626">
    <property type="entry name" value="PbH1"/>
</dbReference>
<dbReference type="InterPro" id="IPR012334">
    <property type="entry name" value="Pectin_lyas_fold"/>
</dbReference>
<sequence length="715" mass="79333">MMAVRKCESKQARIIAAQFRRLLLAGVIAVVSGSSVSAAPAADVFVSTEGNDTWSGSLEAPNGVDGPVATLGRAVEIVRSKKYAIDRRAGPLTVMVRGGTYHLDAPVVFGPADSGRPDQSIIYTAYPGERPVFSAGRRLTGWTQSPRGGWELKLSEVVEKNWNFTQLYVDGVRRSRPHLPKKGYHRIDREVAPSEEVRGRGFDRFGFARGDLRSAWQNSPDIEILILHNWSVSRLRPGRIDEATGEIWLKGKTRENWYKLTKGFRYRVDNVREALTEPGEFYLDRQSGILTYLPESGEDPQRTEVVAPRFEHAIILRPGTAHLRFENLTFAHNNWVTPPEGSTYSAGATGMPSVIVMAGVRNITFDRIAVRNTAGYGVSFGPGTMFSRVVNSEFGDMGAGAIEIGTGASSVAYAHLLTFQGDKTTASNLVENNLIFGLGRLDPAGTAIWIANAHYNVVRNNEIRDTYYTGIQIGGTLGFGVSHNRGNMLFRNLIHQLGQNVLSDMGGIYTMGISPGSIVSENVIHDVKAYDYGGWGLYPDEGSSNIVFERNLVYDTSHESYFLHYGQELLLRHNIFVNGGPTGAIGVDPLELYRKDQQINENIIVWRRQGALFRGPWTNSELRADRNLYWTLDDRSPQFSDGTTWQDWRGRLGRDVNSIIADPLFVDAAAHDYRLKPDSPALKLLGFPVFDPARAGRTSDQKLLADMPAYPRVFE</sequence>
<organism evidence="3 4">
    <name type="scientific">Bosea vaviloviae</name>
    <dbReference type="NCBI Taxonomy" id="1526658"/>
    <lineage>
        <taxon>Bacteria</taxon>
        <taxon>Pseudomonadati</taxon>
        <taxon>Pseudomonadota</taxon>
        <taxon>Alphaproteobacteria</taxon>
        <taxon>Hyphomicrobiales</taxon>
        <taxon>Boseaceae</taxon>
        <taxon>Bosea</taxon>
    </lineage>
</organism>
<dbReference type="OrthoDB" id="227157at2"/>
<evidence type="ECO:0000256" key="1">
    <source>
        <dbReference type="SAM" id="SignalP"/>
    </source>
</evidence>
<dbReference type="Pfam" id="PF13229">
    <property type="entry name" value="Beta_helix"/>
    <property type="match status" value="1"/>
</dbReference>
<proteinExistence type="predicted"/>
<evidence type="ECO:0000313" key="4">
    <source>
        <dbReference type="Proteomes" id="UP000037822"/>
    </source>
</evidence>
<dbReference type="Proteomes" id="UP000037822">
    <property type="component" value="Unassembled WGS sequence"/>
</dbReference>